<dbReference type="Gene3D" id="2.40.50.40">
    <property type="match status" value="1"/>
</dbReference>
<reference evidence="11" key="4">
    <citation type="submission" date="2025-09" db="UniProtKB">
        <authorList>
            <consortium name="Ensembl"/>
        </authorList>
    </citation>
    <scope>IDENTIFICATION</scope>
</reference>
<reference evidence="12" key="1">
    <citation type="submission" date="2013-03" db="EMBL/GenBank/DDBJ databases">
        <authorList>
            <person name="Jeffery W."/>
            <person name="Warren W."/>
            <person name="Wilson R.K."/>
        </authorList>
    </citation>
    <scope>NUCLEOTIDE SEQUENCE</scope>
    <source>
        <strain evidence="12">female</strain>
    </source>
</reference>
<keyword evidence="3 9" id="KW-0202">Cytokine</keyword>
<dbReference type="FunFam" id="2.40.50.40:FF:000002">
    <property type="entry name" value="C-C motif chemokine"/>
    <property type="match status" value="1"/>
</dbReference>
<evidence type="ECO:0000256" key="2">
    <source>
        <dbReference type="ARBA" id="ARBA00010868"/>
    </source>
</evidence>
<dbReference type="PROSITE" id="PS00472">
    <property type="entry name" value="SMALL_CYTOKINES_CC"/>
    <property type="match status" value="1"/>
</dbReference>
<dbReference type="Proteomes" id="UP000018467">
    <property type="component" value="Unassembled WGS sequence"/>
</dbReference>
<dbReference type="PANTHER" id="PTHR12015">
    <property type="entry name" value="SMALL INDUCIBLE CYTOKINE A"/>
    <property type="match status" value="1"/>
</dbReference>
<accession>A0A3B1IP11</accession>
<feature type="signal peptide" evidence="9">
    <location>
        <begin position="1"/>
        <end position="19"/>
    </location>
</feature>
<name>A0A3B1IP11_ASTMX</name>
<dbReference type="STRING" id="7994.ENSAMXP00000031185"/>
<dbReference type="InterPro" id="IPR039809">
    <property type="entry name" value="Chemokine_b/g/d"/>
</dbReference>
<dbReference type="PANTHER" id="PTHR12015:SF183">
    <property type="entry name" value="C-C MOTIF CHEMOKINE 3"/>
    <property type="match status" value="1"/>
</dbReference>
<keyword evidence="5 9" id="KW-0732">Signal</keyword>
<feature type="domain" description="Chemokine interleukin-8-like" evidence="10">
    <location>
        <begin position="23"/>
        <end position="81"/>
    </location>
</feature>
<keyword evidence="9" id="KW-0145">Chemotaxis</keyword>
<dbReference type="AlphaFoldDB" id="A0A3B1IP11"/>
<keyword evidence="6" id="KW-1015">Disulfide bond</keyword>
<feature type="chain" id="PRO_5017104406" description="C-C motif chemokine" evidence="9">
    <location>
        <begin position="20"/>
        <end position="97"/>
    </location>
</feature>
<dbReference type="InterPro" id="IPR000827">
    <property type="entry name" value="Chemokine_CC_CS"/>
</dbReference>
<reference evidence="11" key="3">
    <citation type="submission" date="2025-08" db="UniProtKB">
        <authorList>
            <consortium name="Ensembl"/>
        </authorList>
    </citation>
    <scope>IDENTIFICATION</scope>
</reference>
<evidence type="ECO:0000313" key="11">
    <source>
        <dbReference type="Ensembl" id="ENSAMXP00000031185.1"/>
    </source>
</evidence>
<evidence type="ECO:0000256" key="1">
    <source>
        <dbReference type="ARBA" id="ARBA00004613"/>
    </source>
</evidence>
<dbReference type="GO" id="GO:0006955">
    <property type="term" value="P:immune response"/>
    <property type="evidence" value="ECO:0007669"/>
    <property type="project" value="InterPro"/>
</dbReference>
<dbReference type="Ensembl" id="ENSAMXT00000030667.1">
    <property type="protein sequence ID" value="ENSAMXP00000031185.1"/>
    <property type="gene ID" value="ENSAMXG00000039659.1"/>
</dbReference>
<evidence type="ECO:0000313" key="12">
    <source>
        <dbReference type="Proteomes" id="UP000018467"/>
    </source>
</evidence>
<dbReference type="SUPFAM" id="SSF54117">
    <property type="entry name" value="Interleukin 8-like chemokines"/>
    <property type="match status" value="1"/>
</dbReference>
<protein>
    <recommendedName>
        <fullName evidence="9">C-C motif chemokine</fullName>
    </recommendedName>
</protein>
<comment type="similarity">
    <text evidence="2 9">Belongs to the intercrine beta (chemokine CC) family.</text>
</comment>
<comment type="subunit">
    <text evidence="8">Self-associates. Also heterodimer of MIP-1-alpha(4-69) and MIP-1-beta(3-69). Interacts with CCR1.</text>
</comment>
<evidence type="ECO:0000256" key="7">
    <source>
        <dbReference type="ARBA" id="ARBA00044740"/>
    </source>
</evidence>
<evidence type="ECO:0000256" key="5">
    <source>
        <dbReference type="ARBA" id="ARBA00022729"/>
    </source>
</evidence>
<evidence type="ECO:0000259" key="10">
    <source>
        <dbReference type="SMART" id="SM00199"/>
    </source>
</evidence>
<evidence type="ECO:0000256" key="6">
    <source>
        <dbReference type="ARBA" id="ARBA00023157"/>
    </source>
</evidence>
<comment type="subcellular location">
    <subcellularLocation>
        <location evidence="1 9">Secreted</location>
    </subcellularLocation>
</comment>
<dbReference type="InterPro" id="IPR001811">
    <property type="entry name" value="Chemokine_IL8-like_dom"/>
</dbReference>
<keyword evidence="4 9" id="KW-0964">Secreted</keyword>
<evidence type="ECO:0000256" key="8">
    <source>
        <dbReference type="ARBA" id="ARBA00046726"/>
    </source>
</evidence>
<reference evidence="12" key="2">
    <citation type="journal article" date="2014" name="Nat. Commun.">
        <title>The cavefish genome reveals candidate genes for eye loss.</title>
        <authorList>
            <person name="McGaugh S.E."/>
            <person name="Gross J.B."/>
            <person name="Aken B."/>
            <person name="Blin M."/>
            <person name="Borowsky R."/>
            <person name="Chalopin D."/>
            <person name="Hinaux H."/>
            <person name="Jeffery W.R."/>
            <person name="Keene A."/>
            <person name="Ma L."/>
            <person name="Minx P."/>
            <person name="Murphy D."/>
            <person name="O'Quin K.E."/>
            <person name="Retaux S."/>
            <person name="Rohner N."/>
            <person name="Searle S.M."/>
            <person name="Stahl B.A."/>
            <person name="Tabin C."/>
            <person name="Volff J.N."/>
            <person name="Yoshizawa M."/>
            <person name="Warren W.C."/>
        </authorList>
    </citation>
    <scope>NUCLEOTIDE SEQUENCE [LARGE SCALE GENOMIC DNA]</scope>
    <source>
        <strain evidence="12">female</strain>
    </source>
</reference>
<dbReference type="InParanoid" id="A0A3B1IP11"/>
<evidence type="ECO:0000256" key="9">
    <source>
        <dbReference type="RuleBase" id="RU361150"/>
    </source>
</evidence>
<proteinExistence type="inferred from homology"/>
<dbReference type="InterPro" id="IPR036048">
    <property type="entry name" value="Interleukin_8-like_sf"/>
</dbReference>
<evidence type="ECO:0000256" key="3">
    <source>
        <dbReference type="ARBA" id="ARBA00022514"/>
    </source>
</evidence>
<dbReference type="Pfam" id="PF00048">
    <property type="entry name" value="IL8"/>
    <property type="match status" value="1"/>
</dbReference>
<evidence type="ECO:0000256" key="4">
    <source>
        <dbReference type="ARBA" id="ARBA00022525"/>
    </source>
</evidence>
<comment type="function">
    <text evidence="7">Monokine with inflammatory and chemokinetic properties. Binds to CCR1, CCR4 and CCR5. One of the major HIV-suppressive factors produced by CD8+ T-cells. Recombinant MIP-1-alpha induces a dose-dependent inhibition of different strains of HIV-1, HIV-2, and simian immunodeficiency virus (SIV).</text>
</comment>
<dbReference type="CDD" id="cd00272">
    <property type="entry name" value="Chemokine_CC"/>
    <property type="match status" value="1"/>
</dbReference>
<keyword evidence="12" id="KW-1185">Reference proteome</keyword>
<dbReference type="GeneTree" id="ENSGT01100000263482"/>
<dbReference type="GO" id="GO:0008009">
    <property type="term" value="F:chemokine activity"/>
    <property type="evidence" value="ECO:0007669"/>
    <property type="project" value="InterPro"/>
</dbReference>
<organism evidence="11 12">
    <name type="scientific">Astyanax mexicanus</name>
    <name type="common">Blind cave fish</name>
    <name type="synonym">Astyanax fasciatus mexicanus</name>
    <dbReference type="NCBI Taxonomy" id="7994"/>
    <lineage>
        <taxon>Eukaryota</taxon>
        <taxon>Metazoa</taxon>
        <taxon>Chordata</taxon>
        <taxon>Craniata</taxon>
        <taxon>Vertebrata</taxon>
        <taxon>Euteleostomi</taxon>
        <taxon>Actinopterygii</taxon>
        <taxon>Neopterygii</taxon>
        <taxon>Teleostei</taxon>
        <taxon>Ostariophysi</taxon>
        <taxon>Characiformes</taxon>
        <taxon>Characoidei</taxon>
        <taxon>Acestrorhamphidae</taxon>
        <taxon>Acestrorhamphinae</taxon>
        <taxon>Astyanax</taxon>
    </lineage>
</organism>
<dbReference type="Bgee" id="ENSAMXG00000039659">
    <property type="expression patterns" value="Expressed in testis and 7 other cell types or tissues"/>
</dbReference>
<sequence length="97" mass="11025">MRSLFALLLVLLLCSVQLGAHVPLECCFKYTKGKIPVARITSYWRTRSNCPVKAVVFKTILGKQFCVNPSASWVKQHMKKLKHQNTLKPLGWNNLAI</sequence>
<dbReference type="SMART" id="SM00199">
    <property type="entry name" value="SCY"/>
    <property type="match status" value="1"/>
</dbReference>
<dbReference type="GO" id="GO:0005615">
    <property type="term" value="C:extracellular space"/>
    <property type="evidence" value="ECO:0007669"/>
    <property type="project" value="UniProtKB-KW"/>
</dbReference>